<dbReference type="Gene3D" id="1.10.8.430">
    <property type="entry name" value="Helical domain of apoptotic protease-activating factors"/>
    <property type="match status" value="1"/>
</dbReference>
<evidence type="ECO:0000313" key="11">
    <source>
        <dbReference type="Proteomes" id="UP001054889"/>
    </source>
</evidence>
<evidence type="ECO:0000259" key="9">
    <source>
        <dbReference type="Pfam" id="PF25019"/>
    </source>
</evidence>
<evidence type="ECO:0000256" key="4">
    <source>
        <dbReference type="ARBA" id="ARBA00022741"/>
    </source>
</evidence>
<dbReference type="InterPro" id="IPR041118">
    <property type="entry name" value="Rx_N"/>
</dbReference>
<dbReference type="Pfam" id="PF23559">
    <property type="entry name" value="WHD_DRP"/>
    <property type="match status" value="1"/>
</dbReference>
<dbReference type="SUPFAM" id="SSF52540">
    <property type="entry name" value="P-loop containing nucleoside triphosphate hydrolases"/>
    <property type="match status" value="1"/>
</dbReference>
<comment type="similarity">
    <text evidence="1">Belongs to the disease resistance NB-LRR family.</text>
</comment>
<feature type="domain" description="Disease resistance N-terminal" evidence="7">
    <location>
        <begin position="18"/>
        <end position="104"/>
    </location>
</feature>
<dbReference type="Gene3D" id="1.10.10.10">
    <property type="entry name" value="Winged helix-like DNA-binding domain superfamily/Winged helix DNA-binding domain"/>
    <property type="match status" value="1"/>
</dbReference>
<dbReference type="Pfam" id="PF18052">
    <property type="entry name" value="Rx_N"/>
    <property type="match status" value="1"/>
</dbReference>
<name>A0AAV5DQG7_ELECO</name>
<feature type="domain" description="NB-ARC" evidence="6">
    <location>
        <begin position="137"/>
        <end position="194"/>
    </location>
</feature>
<evidence type="ECO:0000256" key="3">
    <source>
        <dbReference type="ARBA" id="ARBA00022737"/>
    </source>
</evidence>
<sequence length="612" mass="69628">MAVSAIGGWIASAGVAKLVDQVCCFAGDQYGYQRDDAKEKLRKLEESLWKIQAVVHKLESLHIKNPSMESWLGCIKDAVYQAEDVLDLFDYRDLEAKAEYMTNSWGSSTSGSSSSITSATIGTASSTSTTSSSTVSRQWENLCKSLQFSSKGSKIVLTTRSHKVANINGATTIMHLDGLKDEDYWEHFTQCAFGNATPADFPQLENIGKLLVSKLAGSPLAAKTVGGNLKLKLHEDHWRAVLGSKLWHIEQKEDDIIPALRFSYEHLSDNLKQYFVYFALFPKKCPHRSDVLIQMWRAQGYIEKETSDETAHEYIKELLQLSFIQKAASLDDHYVVHDLLHDFAELVSKGETLPYLDISGSRMFTEVPKSLFRLYHLQGLTLQFRYKDNKIKLGLQQGLSRLIQLRYLTAPSKIISGIEQIGRLTLLHALEEYHVQGDTRHSICQLKELNELQGKITIKNLENVRCNKESSEATLIKKLNLKKISLCWNHLQEVNTNNTDYEGVFEGLQPNCNLRELHVTGYMGIRSPTWLTREYLHNIQTIELASCHHWKTLPPFGSLPFLRILKMRHFKAVERIDAGFYGDATLIFPSLEEILFQNMDHWKEWPGVEANR</sequence>
<dbReference type="Gene3D" id="3.80.10.10">
    <property type="entry name" value="Ribonuclease Inhibitor"/>
    <property type="match status" value="1"/>
</dbReference>
<dbReference type="InterPro" id="IPR058922">
    <property type="entry name" value="WHD_DRP"/>
</dbReference>
<evidence type="ECO:0000259" key="7">
    <source>
        <dbReference type="Pfam" id="PF18052"/>
    </source>
</evidence>
<comment type="caution">
    <text evidence="10">The sequence shown here is derived from an EMBL/GenBank/DDBJ whole genome shotgun (WGS) entry which is preliminary data.</text>
</comment>
<dbReference type="PANTHER" id="PTHR23155">
    <property type="entry name" value="DISEASE RESISTANCE PROTEIN RP"/>
    <property type="match status" value="1"/>
</dbReference>
<accession>A0AAV5DQG7</accession>
<evidence type="ECO:0000256" key="5">
    <source>
        <dbReference type="ARBA" id="ARBA00022821"/>
    </source>
</evidence>
<keyword evidence="3" id="KW-0677">Repeat</keyword>
<evidence type="ECO:0000256" key="2">
    <source>
        <dbReference type="ARBA" id="ARBA00022614"/>
    </source>
</evidence>
<dbReference type="InterPro" id="IPR036388">
    <property type="entry name" value="WH-like_DNA-bd_sf"/>
</dbReference>
<dbReference type="Proteomes" id="UP001054889">
    <property type="component" value="Unassembled WGS sequence"/>
</dbReference>
<proteinExistence type="inferred from homology"/>
<dbReference type="Gene3D" id="1.20.5.4130">
    <property type="match status" value="1"/>
</dbReference>
<protein>
    <submittedName>
        <fullName evidence="10">Uncharacterized protein</fullName>
    </submittedName>
</protein>
<dbReference type="Pfam" id="PF25019">
    <property type="entry name" value="LRR_R13L1-DRL21"/>
    <property type="match status" value="1"/>
</dbReference>
<keyword evidence="4" id="KW-0547">Nucleotide-binding</keyword>
<dbReference type="InterPro" id="IPR044974">
    <property type="entry name" value="Disease_R_plants"/>
</dbReference>
<dbReference type="GO" id="GO:0043531">
    <property type="term" value="F:ADP binding"/>
    <property type="evidence" value="ECO:0007669"/>
    <property type="project" value="InterPro"/>
</dbReference>
<dbReference type="InterPro" id="IPR032675">
    <property type="entry name" value="LRR_dom_sf"/>
</dbReference>
<dbReference type="EMBL" id="BQKI01000021">
    <property type="protein sequence ID" value="GJN12130.1"/>
    <property type="molecule type" value="Genomic_DNA"/>
</dbReference>
<dbReference type="InterPro" id="IPR027417">
    <property type="entry name" value="P-loop_NTPase"/>
</dbReference>
<reference evidence="10" key="1">
    <citation type="journal article" date="2018" name="DNA Res.">
        <title>Multiple hybrid de novo genome assembly of finger millet, an orphan allotetraploid crop.</title>
        <authorList>
            <person name="Hatakeyama M."/>
            <person name="Aluri S."/>
            <person name="Balachadran M.T."/>
            <person name="Sivarajan S.R."/>
            <person name="Patrignani A."/>
            <person name="Gruter S."/>
            <person name="Poveda L."/>
            <person name="Shimizu-Inatsugi R."/>
            <person name="Baeten J."/>
            <person name="Francoijs K.J."/>
            <person name="Nataraja K.N."/>
            <person name="Reddy Y.A.N."/>
            <person name="Phadnis S."/>
            <person name="Ravikumar R.L."/>
            <person name="Schlapbach R."/>
            <person name="Sreeman S.M."/>
            <person name="Shimizu K.K."/>
        </authorList>
    </citation>
    <scope>NUCLEOTIDE SEQUENCE</scope>
</reference>
<dbReference type="InterPro" id="IPR056789">
    <property type="entry name" value="LRR_R13L1-DRL21"/>
</dbReference>
<keyword evidence="5" id="KW-0611">Plant defense</keyword>
<dbReference type="PANTHER" id="PTHR23155:SF1188">
    <property type="entry name" value="OS11G0492300 PROTEIN"/>
    <property type="match status" value="1"/>
</dbReference>
<keyword evidence="11" id="KW-1185">Reference proteome</keyword>
<feature type="domain" description="Disease resistance protein winged helix" evidence="8">
    <location>
        <begin position="280"/>
        <end position="344"/>
    </location>
</feature>
<evidence type="ECO:0000256" key="1">
    <source>
        <dbReference type="ARBA" id="ARBA00008894"/>
    </source>
</evidence>
<keyword evidence="2" id="KW-0433">Leucine-rich repeat</keyword>
<evidence type="ECO:0000313" key="10">
    <source>
        <dbReference type="EMBL" id="GJN12130.1"/>
    </source>
</evidence>
<evidence type="ECO:0000259" key="8">
    <source>
        <dbReference type="Pfam" id="PF23559"/>
    </source>
</evidence>
<dbReference type="InterPro" id="IPR042197">
    <property type="entry name" value="Apaf_helical"/>
</dbReference>
<dbReference type="Pfam" id="PF00931">
    <property type="entry name" value="NB-ARC"/>
    <property type="match status" value="1"/>
</dbReference>
<reference evidence="10" key="2">
    <citation type="submission" date="2021-12" db="EMBL/GenBank/DDBJ databases">
        <title>Resequencing data analysis of finger millet.</title>
        <authorList>
            <person name="Hatakeyama M."/>
            <person name="Aluri S."/>
            <person name="Balachadran M.T."/>
            <person name="Sivarajan S.R."/>
            <person name="Poveda L."/>
            <person name="Shimizu-Inatsugi R."/>
            <person name="Schlapbach R."/>
            <person name="Sreeman S.M."/>
            <person name="Shimizu K.K."/>
        </authorList>
    </citation>
    <scope>NUCLEOTIDE SEQUENCE</scope>
</reference>
<dbReference type="AlphaFoldDB" id="A0AAV5DQG7"/>
<dbReference type="GO" id="GO:0098542">
    <property type="term" value="P:defense response to other organism"/>
    <property type="evidence" value="ECO:0007669"/>
    <property type="project" value="TreeGrafter"/>
</dbReference>
<gene>
    <name evidence="10" type="primary">ga30382</name>
    <name evidence="10" type="ORF">PR202_ga30382</name>
</gene>
<dbReference type="SUPFAM" id="SSF52058">
    <property type="entry name" value="L domain-like"/>
    <property type="match status" value="1"/>
</dbReference>
<organism evidence="10 11">
    <name type="scientific">Eleusine coracana subsp. coracana</name>
    <dbReference type="NCBI Taxonomy" id="191504"/>
    <lineage>
        <taxon>Eukaryota</taxon>
        <taxon>Viridiplantae</taxon>
        <taxon>Streptophyta</taxon>
        <taxon>Embryophyta</taxon>
        <taxon>Tracheophyta</taxon>
        <taxon>Spermatophyta</taxon>
        <taxon>Magnoliopsida</taxon>
        <taxon>Liliopsida</taxon>
        <taxon>Poales</taxon>
        <taxon>Poaceae</taxon>
        <taxon>PACMAD clade</taxon>
        <taxon>Chloridoideae</taxon>
        <taxon>Cynodonteae</taxon>
        <taxon>Eleusininae</taxon>
        <taxon>Eleusine</taxon>
    </lineage>
</organism>
<dbReference type="InterPro" id="IPR002182">
    <property type="entry name" value="NB-ARC"/>
</dbReference>
<evidence type="ECO:0000259" key="6">
    <source>
        <dbReference type="Pfam" id="PF00931"/>
    </source>
</evidence>
<feature type="domain" description="R13L1/DRL21-like LRR repeat region" evidence="9">
    <location>
        <begin position="443"/>
        <end position="569"/>
    </location>
</feature>